<keyword evidence="7" id="KW-1185">Reference proteome</keyword>
<evidence type="ECO:0000256" key="4">
    <source>
        <dbReference type="ARBA" id="ARBA00023136"/>
    </source>
</evidence>
<evidence type="ECO:0000313" key="6">
    <source>
        <dbReference type="EMBL" id="KAG8088231.1"/>
    </source>
</evidence>
<feature type="transmembrane region" description="Helical" evidence="5">
    <location>
        <begin position="183"/>
        <end position="204"/>
    </location>
</feature>
<evidence type="ECO:0000313" key="7">
    <source>
        <dbReference type="Proteomes" id="UP000729402"/>
    </source>
</evidence>
<feature type="transmembrane region" description="Helical" evidence="5">
    <location>
        <begin position="328"/>
        <end position="351"/>
    </location>
</feature>
<proteinExistence type="predicted"/>
<evidence type="ECO:0000256" key="1">
    <source>
        <dbReference type="ARBA" id="ARBA00004141"/>
    </source>
</evidence>
<comment type="subcellular location">
    <subcellularLocation>
        <location evidence="1">Membrane</location>
        <topology evidence="1">Multi-pass membrane protein</topology>
    </subcellularLocation>
</comment>
<feature type="transmembrane region" description="Helical" evidence="5">
    <location>
        <begin position="216"/>
        <end position="237"/>
    </location>
</feature>
<protein>
    <recommendedName>
        <fullName evidence="8">Tobamovirus multiplication protein 2A</fullName>
    </recommendedName>
</protein>
<comment type="caution">
    <text evidence="6">The sequence shown here is derived from an EMBL/GenBank/DDBJ whole genome shotgun (WGS) entry which is preliminary data.</text>
</comment>
<evidence type="ECO:0000256" key="3">
    <source>
        <dbReference type="ARBA" id="ARBA00022989"/>
    </source>
</evidence>
<accession>A0A8J5WEG8</accession>
<dbReference type="Proteomes" id="UP000729402">
    <property type="component" value="Unassembled WGS sequence"/>
</dbReference>
<dbReference type="PANTHER" id="PTHR19282">
    <property type="entry name" value="TETRASPANIN"/>
    <property type="match status" value="1"/>
</dbReference>
<organism evidence="6 7">
    <name type="scientific">Zizania palustris</name>
    <name type="common">Northern wild rice</name>
    <dbReference type="NCBI Taxonomy" id="103762"/>
    <lineage>
        <taxon>Eukaryota</taxon>
        <taxon>Viridiplantae</taxon>
        <taxon>Streptophyta</taxon>
        <taxon>Embryophyta</taxon>
        <taxon>Tracheophyta</taxon>
        <taxon>Spermatophyta</taxon>
        <taxon>Magnoliopsida</taxon>
        <taxon>Liliopsida</taxon>
        <taxon>Poales</taxon>
        <taxon>Poaceae</taxon>
        <taxon>BOP clade</taxon>
        <taxon>Oryzoideae</taxon>
        <taxon>Oryzeae</taxon>
        <taxon>Zizaniinae</taxon>
        <taxon>Zizania</taxon>
    </lineage>
</organism>
<name>A0A8J5WEG8_ZIZPA</name>
<evidence type="ECO:0008006" key="8">
    <source>
        <dbReference type="Google" id="ProtNLM"/>
    </source>
</evidence>
<dbReference type="Pfam" id="PF00335">
    <property type="entry name" value="Tetraspanin"/>
    <property type="match status" value="1"/>
</dbReference>
<evidence type="ECO:0000256" key="5">
    <source>
        <dbReference type="SAM" id="Phobius"/>
    </source>
</evidence>
<feature type="transmembrane region" description="Helical" evidence="5">
    <location>
        <begin position="114"/>
        <end position="135"/>
    </location>
</feature>
<gene>
    <name evidence="6" type="ORF">GUJ93_ZPchr0010g7931</name>
</gene>
<keyword evidence="4 5" id="KW-0472">Membrane</keyword>
<dbReference type="PANTHER" id="PTHR19282:SF522">
    <property type="entry name" value="TETRASPANIN"/>
    <property type="match status" value="1"/>
</dbReference>
<dbReference type="EMBL" id="JAAALK010000082">
    <property type="protein sequence ID" value="KAG8088231.1"/>
    <property type="molecule type" value="Genomic_DNA"/>
</dbReference>
<dbReference type="GO" id="GO:0016020">
    <property type="term" value="C:membrane"/>
    <property type="evidence" value="ECO:0007669"/>
    <property type="project" value="UniProtKB-SubCell"/>
</dbReference>
<evidence type="ECO:0000256" key="2">
    <source>
        <dbReference type="ARBA" id="ARBA00022692"/>
    </source>
</evidence>
<reference evidence="6" key="2">
    <citation type="submission" date="2021-02" db="EMBL/GenBank/DDBJ databases">
        <authorList>
            <person name="Kimball J.A."/>
            <person name="Haas M.W."/>
            <person name="Macchietto M."/>
            <person name="Kono T."/>
            <person name="Duquette J."/>
            <person name="Shao M."/>
        </authorList>
    </citation>
    <scope>NUCLEOTIDE SEQUENCE</scope>
    <source>
        <tissue evidence="6">Fresh leaf tissue</tissue>
    </source>
</reference>
<reference evidence="6" key="1">
    <citation type="journal article" date="2021" name="bioRxiv">
        <title>Whole Genome Assembly and Annotation of Northern Wild Rice, Zizania palustris L., Supports a Whole Genome Duplication in the Zizania Genus.</title>
        <authorList>
            <person name="Haas M."/>
            <person name="Kono T."/>
            <person name="Macchietto M."/>
            <person name="Millas R."/>
            <person name="McGilp L."/>
            <person name="Shao M."/>
            <person name="Duquette J."/>
            <person name="Hirsch C.N."/>
            <person name="Kimball J."/>
        </authorList>
    </citation>
    <scope>NUCLEOTIDE SEQUENCE</scope>
    <source>
        <tissue evidence="6">Fresh leaf tissue</tissue>
    </source>
</reference>
<dbReference type="AlphaFoldDB" id="A0A8J5WEG8"/>
<dbReference type="OrthoDB" id="432835at2759"/>
<keyword evidence="2 5" id="KW-0812">Transmembrane</keyword>
<keyword evidence="3 5" id="KW-1133">Transmembrane helix</keyword>
<sequence>MFETVYQLALRLVVLSLIPWWNVISEGVLKCVIVQFNYSSAPWDPQLNKKENKNSLGRSRSFLAFSLSSTAPAGGTTGGASSSSPLQAAGTRFYPGFDRFVMACRGFFECLLKLLNFVLTVTGLAIVGYGIYLLVEWMRITGGGKAPPSPAPPAELLMLGRPMLTALSLGDGGSFFDKLPKAWFIYLFIGVGAVIFLISLFGCIGASTRNTCCLCCYAFLVILLILVEAGAAAFIFFDDSWKDVIPVDKTDNFDVIYDFLKDNWEIARWVALGSVIFEVTWLQLKEKEKGNNLASYGVVLSFMACCDQLDDCVATFAVFFRLDSGLHYLLPLSTLHITASTPVVPYAFILIT</sequence>
<dbReference type="InterPro" id="IPR018499">
    <property type="entry name" value="Tetraspanin/Peripherin"/>
</dbReference>